<dbReference type="NCBIfam" id="NF004861">
    <property type="entry name" value="PRK06217.1"/>
    <property type="match status" value="1"/>
</dbReference>
<dbReference type="Gene3D" id="3.40.50.300">
    <property type="entry name" value="P-loop containing nucleotide triphosphate hydrolases"/>
    <property type="match status" value="1"/>
</dbReference>
<dbReference type="PANTHER" id="PTHR37816:SF2">
    <property type="entry name" value="DNA TOPOLOGY MODULATION PROTEIN FLAR-RELATED PROTEIN"/>
    <property type="match status" value="1"/>
</dbReference>
<keyword evidence="2" id="KW-1185">Reference proteome</keyword>
<reference evidence="1 2" key="1">
    <citation type="submission" date="2023-07" db="EMBL/GenBank/DDBJ databases">
        <title>Sequencing the genomes of 1000 actinobacteria strains.</title>
        <authorList>
            <person name="Klenk H.-P."/>
        </authorList>
    </citation>
    <scope>NUCLEOTIDE SEQUENCE [LARGE SCALE GENOMIC DNA]</scope>
    <source>
        <strain evidence="1 2">DSM 14555</strain>
    </source>
</reference>
<dbReference type="PANTHER" id="PTHR37816">
    <property type="entry name" value="YALI0E33011P"/>
    <property type="match status" value="1"/>
</dbReference>
<organism evidence="1 2">
    <name type="scientific">Arthrobacter russicus</name>
    <dbReference type="NCBI Taxonomy" id="172040"/>
    <lineage>
        <taxon>Bacteria</taxon>
        <taxon>Bacillati</taxon>
        <taxon>Actinomycetota</taxon>
        <taxon>Actinomycetes</taxon>
        <taxon>Micrococcales</taxon>
        <taxon>Micrococcaceae</taxon>
        <taxon>Arthrobacter</taxon>
    </lineage>
</organism>
<dbReference type="RefSeq" id="WP_309795711.1">
    <property type="nucleotide sequence ID" value="NZ_BAAAHY010000006.1"/>
</dbReference>
<dbReference type="InterPro" id="IPR027417">
    <property type="entry name" value="P-loop_NTPase"/>
</dbReference>
<name>A0ABU1J9X6_9MICC</name>
<keyword evidence="1" id="KW-0418">Kinase</keyword>
<dbReference type="SUPFAM" id="SSF52540">
    <property type="entry name" value="P-loop containing nucleoside triphosphate hydrolases"/>
    <property type="match status" value="1"/>
</dbReference>
<comment type="caution">
    <text evidence="1">The sequence shown here is derived from an EMBL/GenBank/DDBJ whole genome shotgun (WGS) entry which is preliminary data.</text>
</comment>
<dbReference type="GO" id="GO:0016301">
    <property type="term" value="F:kinase activity"/>
    <property type="evidence" value="ECO:0007669"/>
    <property type="project" value="UniProtKB-KW"/>
</dbReference>
<proteinExistence type="predicted"/>
<evidence type="ECO:0000313" key="1">
    <source>
        <dbReference type="EMBL" id="MDR6268202.1"/>
    </source>
</evidence>
<evidence type="ECO:0000313" key="2">
    <source>
        <dbReference type="Proteomes" id="UP001185069"/>
    </source>
</evidence>
<dbReference type="EMBL" id="JAVDQF010000001">
    <property type="protein sequence ID" value="MDR6268202.1"/>
    <property type="molecule type" value="Genomic_DNA"/>
</dbReference>
<keyword evidence="1" id="KW-0808">Transferase</keyword>
<sequence length="185" mass="20283">MPFRLLVTGASGAGSTSLGRALADRLSIPHGDSDDYFWLPTVPPYQEPRPVAERLSLMESVFLPRDSWVLSGSLMGWGEPVMPRVDAVVFLTLGARERLARLESREAGRYGEAIAPGGPLAQAHREFLEWAQGYDDPDFDGRSLASQNHWLASFDLPVLRLDTGATVAELADQVIAWLDSPDFTS</sequence>
<dbReference type="InterPro" id="IPR052922">
    <property type="entry name" value="Cytidylate_Kinase-2"/>
</dbReference>
<dbReference type="Proteomes" id="UP001185069">
    <property type="component" value="Unassembled WGS sequence"/>
</dbReference>
<gene>
    <name evidence="1" type="ORF">JOE69_000440</name>
</gene>
<accession>A0ABU1J9X6</accession>
<protein>
    <submittedName>
        <fullName evidence="1">Adenylate kinase family enzyme</fullName>
    </submittedName>
</protein>